<keyword evidence="7" id="KW-0479">Metal-binding</keyword>
<gene>
    <name evidence="12" type="ORF">DILT_LOCUS11072</name>
</gene>
<dbReference type="PANTHER" id="PTHR12553:SF49">
    <property type="entry name" value="ZINC PHOSPHODIESTERASE ELAC PROTEIN 2"/>
    <property type="match status" value="1"/>
</dbReference>
<evidence type="ECO:0000256" key="3">
    <source>
        <dbReference type="ARBA" id="ARBA00007823"/>
    </source>
</evidence>
<comment type="similarity">
    <text evidence="3">Belongs to the RNase Z family.</text>
</comment>
<comment type="catalytic activity">
    <reaction evidence="1">
        <text>Endonucleolytic cleavage of RNA, removing extra 3' nucleotides from tRNA precursor, generating 3' termini of tRNAs. A 3'-hydroxy group is left at the tRNA terminus and a 5'-phosphoryl group is left at the trailer molecule.</text>
        <dbReference type="EC" id="3.1.26.11"/>
    </reaction>
</comment>
<keyword evidence="13" id="KW-1185">Reference proteome</keyword>
<evidence type="ECO:0000256" key="9">
    <source>
        <dbReference type="ARBA" id="ARBA00022801"/>
    </source>
</evidence>
<evidence type="ECO:0000256" key="7">
    <source>
        <dbReference type="ARBA" id="ARBA00022723"/>
    </source>
</evidence>
<dbReference type="GO" id="GO:1990180">
    <property type="term" value="P:mitochondrial tRNA 3'-end processing"/>
    <property type="evidence" value="ECO:0007669"/>
    <property type="project" value="TreeGrafter"/>
</dbReference>
<organism evidence="12 13">
    <name type="scientific">Dibothriocephalus latus</name>
    <name type="common">Fish tapeworm</name>
    <name type="synonym">Diphyllobothrium latum</name>
    <dbReference type="NCBI Taxonomy" id="60516"/>
    <lineage>
        <taxon>Eukaryota</taxon>
        <taxon>Metazoa</taxon>
        <taxon>Spiralia</taxon>
        <taxon>Lophotrochozoa</taxon>
        <taxon>Platyhelminthes</taxon>
        <taxon>Cestoda</taxon>
        <taxon>Eucestoda</taxon>
        <taxon>Diphyllobothriidea</taxon>
        <taxon>Diphyllobothriidae</taxon>
        <taxon>Dibothriocephalus</taxon>
    </lineage>
</organism>
<evidence type="ECO:0000256" key="5">
    <source>
        <dbReference type="ARBA" id="ARBA00022694"/>
    </source>
</evidence>
<comment type="cofactor">
    <cofactor evidence="2">
        <name>Zn(2+)</name>
        <dbReference type="ChEBI" id="CHEBI:29105"/>
    </cofactor>
</comment>
<reference evidence="12 13" key="1">
    <citation type="submission" date="2018-11" db="EMBL/GenBank/DDBJ databases">
        <authorList>
            <consortium name="Pathogen Informatics"/>
        </authorList>
    </citation>
    <scope>NUCLEOTIDE SEQUENCE [LARGE SCALE GENOMIC DNA]</scope>
</reference>
<keyword evidence="10" id="KW-0862">Zinc</keyword>
<dbReference type="GO" id="GO:0005739">
    <property type="term" value="C:mitochondrion"/>
    <property type="evidence" value="ECO:0007669"/>
    <property type="project" value="TreeGrafter"/>
</dbReference>
<dbReference type="InterPro" id="IPR027794">
    <property type="entry name" value="tRNase_Z_dom"/>
</dbReference>
<evidence type="ECO:0000256" key="8">
    <source>
        <dbReference type="ARBA" id="ARBA00022759"/>
    </source>
</evidence>
<evidence type="ECO:0000256" key="2">
    <source>
        <dbReference type="ARBA" id="ARBA00001947"/>
    </source>
</evidence>
<sequence length="113" mass="12524">MNIIFKLQHLRPKLILKMPPTSLMHVSVIGSGRDGTPKSLLICTDTTRYLVNCGEGTQRIITEHRSKASRIQHAFFTRMTWDYFSGLLGVALTVRAAGVKKMFVHGPPKGASS</sequence>
<accession>A0A3P7MBH1</accession>
<keyword evidence="5" id="KW-0819">tRNA processing</keyword>
<dbReference type="GO" id="GO:0046872">
    <property type="term" value="F:metal ion binding"/>
    <property type="evidence" value="ECO:0007669"/>
    <property type="project" value="UniProtKB-KW"/>
</dbReference>
<dbReference type="Gene3D" id="3.60.15.10">
    <property type="entry name" value="Ribonuclease Z/Hydroxyacylglutathione hydrolase-like"/>
    <property type="match status" value="1"/>
</dbReference>
<dbReference type="Pfam" id="PF13691">
    <property type="entry name" value="Lactamase_B_4"/>
    <property type="match status" value="1"/>
</dbReference>
<evidence type="ECO:0000256" key="4">
    <source>
        <dbReference type="ARBA" id="ARBA00012477"/>
    </source>
</evidence>
<keyword evidence="8" id="KW-0255">Endonuclease</keyword>
<evidence type="ECO:0000256" key="10">
    <source>
        <dbReference type="ARBA" id="ARBA00022833"/>
    </source>
</evidence>
<protein>
    <recommendedName>
        <fullName evidence="4">ribonuclease Z</fullName>
        <ecNumber evidence="4">3.1.26.11</ecNumber>
    </recommendedName>
</protein>
<evidence type="ECO:0000313" key="13">
    <source>
        <dbReference type="Proteomes" id="UP000281553"/>
    </source>
</evidence>
<dbReference type="Proteomes" id="UP000281553">
    <property type="component" value="Unassembled WGS sequence"/>
</dbReference>
<dbReference type="AlphaFoldDB" id="A0A3P7MBH1"/>
<evidence type="ECO:0000256" key="1">
    <source>
        <dbReference type="ARBA" id="ARBA00000402"/>
    </source>
</evidence>
<dbReference type="EC" id="3.1.26.11" evidence="4"/>
<name>A0A3P7MBH1_DIBLA</name>
<keyword evidence="9" id="KW-0378">Hydrolase</keyword>
<dbReference type="SUPFAM" id="SSF56281">
    <property type="entry name" value="Metallo-hydrolase/oxidoreductase"/>
    <property type="match status" value="1"/>
</dbReference>
<dbReference type="EMBL" id="UYRU01061855">
    <property type="protein sequence ID" value="VDN15241.1"/>
    <property type="molecule type" value="Genomic_DNA"/>
</dbReference>
<proteinExistence type="inferred from homology"/>
<evidence type="ECO:0000313" key="12">
    <source>
        <dbReference type="EMBL" id="VDN15241.1"/>
    </source>
</evidence>
<evidence type="ECO:0000256" key="6">
    <source>
        <dbReference type="ARBA" id="ARBA00022722"/>
    </source>
</evidence>
<evidence type="ECO:0000259" key="11">
    <source>
        <dbReference type="Pfam" id="PF13691"/>
    </source>
</evidence>
<dbReference type="InterPro" id="IPR036866">
    <property type="entry name" value="RibonucZ/Hydroxyglut_hydro"/>
</dbReference>
<feature type="domain" description="tRNase Z endonuclease" evidence="11">
    <location>
        <begin position="36"/>
        <end position="86"/>
    </location>
</feature>
<dbReference type="PANTHER" id="PTHR12553">
    <property type="entry name" value="ZINC PHOSPHODIESTERASE ELAC PROTEIN 2"/>
    <property type="match status" value="1"/>
</dbReference>
<dbReference type="InterPro" id="IPR047151">
    <property type="entry name" value="RNZ2-like"/>
</dbReference>
<keyword evidence="6" id="KW-0540">Nuclease</keyword>
<dbReference type="GO" id="GO:0042781">
    <property type="term" value="F:3'-tRNA processing endoribonuclease activity"/>
    <property type="evidence" value="ECO:0007669"/>
    <property type="project" value="UniProtKB-EC"/>
</dbReference>
<dbReference type="OrthoDB" id="527344at2759"/>